<dbReference type="Pfam" id="PF08448">
    <property type="entry name" value="PAS_4"/>
    <property type="match status" value="1"/>
</dbReference>
<dbReference type="OrthoDB" id="9813903at2"/>
<dbReference type="PROSITE" id="PS50887">
    <property type="entry name" value="GGDEF"/>
    <property type="match status" value="1"/>
</dbReference>
<dbReference type="InterPro" id="IPR050469">
    <property type="entry name" value="Diguanylate_Cyclase"/>
</dbReference>
<dbReference type="NCBIfam" id="TIGR00254">
    <property type="entry name" value="GGDEF"/>
    <property type="match status" value="1"/>
</dbReference>
<keyword evidence="8" id="KW-1185">Reference proteome</keyword>
<dbReference type="CDD" id="cd01949">
    <property type="entry name" value="GGDEF"/>
    <property type="match status" value="1"/>
</dbReference>
<dbReference type="PANTHER" id="PTHR45138">
    <property type="entry name" value="REGULATORY COMPONENTS OF SENSORY TRANSDUCTION SYSTEM"/>
    <property type="match status" value="1"/>
</dbReference>
<feature type="domain" description="PAC" evidence="5">
    <location>
        <begin position="97"/>
        <end position="152"/>
    </location>
</feature>
<reference evidence="7 8" key="1">
    <citation type="submission" date="2016-10" db="EMBL/GenBank/DDBJ databases">
        <authorList>
            <person name="de Groot N.N."/>
        </authorList>
    </citation>
    <scope>NUCLEOTIDE SEQUENCE [LARGE SCALE GENOMIC DNA]</scope>
    <source>
        <strain evidence="7 8">DSM 19219</strain>
    </source>
</reference>
<dbReference type="InterPro" id="IPR000160">
    <property type="entry name" value="GGDEF_dom"/>
</dbReference>
<dbReference type="PANTHER" id="PTHR45138:SF9">
    <property type="entry name" value="DIGUANYLATE CYCLASE DGCM-RELATED"/>
    <property type="match status" value="1"/>
</dbReference>
<dbReference type="Proteomes" id="UP000198500">
    <property type="component" value="Unassembled WGS sequence"/>
</dbReference>
<feature type="coiled-coil region" evidence="4">
    <location>
        <begin position="140"/>
        <end position="174"/>
    </location>
</feature>
<evidence type="ECO:0000313" key="7">
    <source>
        <dbReference type="EMBL" id="SDX35185.1"/>
    </source>
</evidence>
<evidence type="ECO:0000259" key="6">
    <source>
        <dbReference type="PROSITE" id="PS50887"/>
    </source>
</evidence>
<comment type="catalytic activity">
    <reaction evidence="3">
        <text>2 GTP = 3',3'-c-di-GMP + 2 diphosphate</text>
        <dbReference type="Rhea" id="RHEA:24898"/>
        <dbReference type="ChEBI" id="CHEBI:33019"/>
        <dbReference type="ChEBI" id="CHEBI:37565"/>
        <dbReference type="ChEBI" id="CHEBI:58805"/>
        <dbReference type="EC" id="2.7.7.65"/>
    </reaction>
</comment>
<organism evidence="7 8">
    <name type="scientific">Aidingimonas halophila</name>
    <dbReference type="NCBI Taxonomy" id="574349"/>
    <lineage>
        <taxon>Bacteria</taxon>
        <taxon>Pseudomonadati</taxon>
        <taxon>Pseudomonadota</taxon>
        <taxon>Gammaproteobacteria</taxon>
        <taxon>Oceanospirillales</taxon>
        <taxon>Halomonadaceae</taxon>
        <taxon>Aidingimonas</taxon>
    </lineage>
</organism>
<dbReference type="Pfam" id="PF00990">
    <property type="entry name" value="GGDEF"/>
    <property type="match status" value="1"/>
</dbReference>
<gene>
    <name evidence="7" type="ORF">SAMN05443545_10580</name>
</gene>
<dbReference type="RefSeq" id="WP_092569465.1">
    <property type="nucleotide sequence ID" value="NZ_BMXH01000003.1"/>
</dbReference>
<dbReference type="Gene3D" id="3.30.70.270">
    <property type="match status" value="1"/>
</dbReference>
<dbReference type="InterPro" id="IPR000700">
    <property type="entry name" value="PAS-assoc_C"/>
</dbReference>
<dbReference type="EC" id="2.7.7.65" evidence="2"/>
<dbReference type="SMART" id="SM00267">
    <property type="entry name" value="GGDEF"/>
    <property type="match status" value="1"/>
</dbReference>
<evidence type="ECO:0000259" key="5">
    <source>
        <dbReference type="PROSITE" id="PS50113"/>
    </source>
</evidence>
<protein>
    <recommendedName>
        <fullName evidence="2">diguanylate cyclase</fullName>
        <ecNumber evidence="2">2.7.7.65</ecNumber>
    </recommendedName>
</protein>
<accession>A0A1H3B058</accession>
<dbReference type="STRING" id="574349.SAMN05443545_10580"/>
<proteinExistence type="predicted"/>
<dbReference type="FunFam" id="3.30.70.270:FF:000001">
    <property type="entry name" value="Diguanylate cyclase domain protein"/>
    <property type="match status" value="1"/>
</dbReference>
<keyword evidence="4" id="KW-0175">Coiled coil</keyword>
<dbReference type="InterPro" id="IPR035965">
    <property type="entry name" value="PAS-like_dom_sf"/>
</dbReference>
<dbReference type="InterPro" id="IPR013656">
    <property type="entry name" value="PAS_4"/>
</dbReference>
<name>A0A1H3B058_9GAMM</name>
<dbReference type="EMBL" id="FNNI01000005">
    <property type="protein sequence ID" value="SDX35185.1"/>
    <property type="molecule type" value="Genomic_DNA"/>
</dbReference>
<evidence type="ECO:0000256" key="1">
    <source>
        <dbReference type="ARBA" id="ARBA00001946"/>
    </source>
</evidence>
<dbReference type="InterPro" id="IPR029787">
    <property type="entry name" value="Nucleotide_cyclase"/>
</dbReference>
<evidence type="ECO:0000256" key="2">
    <source>
        <dbReference type="ARBA" id="ARBA00012528"/>
    </source>
</evidence>
<sequence>MDTTPELRTDILRLLDSSAGILFVKHLWEHFPEHMFIIRVEGPEDFIIEAVNPAQQATLGHETACVGKRIDELLSSPTADDVIANYSRCVEEGKPIRYEEKGIYIGPDGAHRSGHWLTLLVPIHDRSGKISHLFGVAQNLTELRLARQALERHNLELERRVAERTAELMEVNQQLTHLATHDYLTNTYNRRHLVHLAEIELRRSHRYDLPLCLMMLDIDDFKTINDHNGHAAGDAALREIADIVIQTVRDCDLVGRYGGDEFLIMMPETTLSGAKETAERLCRALQRTREVRLTLSIGITAREPGEELLDPLVQRADELLLRAKRQGRNRIETEVSGPEAKRQ</sequence>
<evidence type="ECO:0000313" key="8">
    <source>
        <dbReference type="Proteomes" id="UP000198500"/>
    </source>
</evidence>
<dbReference type="PROSITE" id="PS50113">
    <property type="entry name" value="PAC"/>
    <property type="match status" value="1"/>
</dbReference>
<dbReference type="InterPro" id="IPR043128">
    <property type="entry name" value="Rev_trsase/Diguanyl_cyclase"/>
</dbReference>
<dbReference type="SUPFAM" id="SSF55073">
    <property type="entry name" value="Nucleotide cyclase"/>
    <property type="match status" value="1"/>
</dbReference>
<evidence type="ECO:0000256" key="4">
    <source>
        <dbReference type="SAM" id="Coils"/>
    </source>
</evidence>
<evidence type="ECO:0000256" key="3">
    <source>
        <dbReference type="ARBA" id="ARBA00034247"/>
    </source>
</evidence>
<dbReference type="SUPFAM" id="SSF55785">
    <property type="entry name" value="PYP-like sensor domain (PAS domain)"/>
    <property type="match status" value="1"/>
</dbReference>
<dbReference type="Gene3D" id="3.30.450.20">
    <property type="entry name" value="PAS domain"/>
    <property type="match status" value="1"/>
</dbReference>
<dbReference type="GO" id="GO:0052621">
    <property type="term" value="F:diguanylate cyclase activity"/>
    <property type="evidence" value="ECO:0007669"/>
    <property type="project" value="UniProtKB-EC"/>
</dbReference>
<feature type="domain" description="GGDEF" evidence="6">
    <location>
        <begin position="209"/>
        <end position="336"/>
    </location>
</feature>
<dbReference type="AlphaFoldDB" id="A0A1H3B058"/>
<comment type="cofactor">
    <cofactor evidence="1">
        <name>Mg(2+)</name>
        <dbReference type="ChEBI" id="CHEBI:18420"/>
    </cofactor>
</comment>